<evidence type="ECO:0000256" key="3">
    <source>
        <dbReference type="ARBA" id="ARBA00022448"/>
    </source>
</evidence>
<dbReference type="SUPFAM" id="SSF103473">
    <property type="entry name" value="MFS general substrate transporter"/>
    <property type="match status" value="1"/>
</dbReference>
<dbReference type="Gene3D" id="1.20.1720.10">
    <property type="entry name" value="Multidrug resistance protein D"/>
    <property type="match status" value="1"/>
</dbReference>
<dbReference type="CDD" id="cd17321">
    <property type="entry name" value="MFS_MMR_MDR_like"/>
    <property type="match status" value="1"/>
</dbReference>
<dbReference type="InterPro" id="IPR020846">
    <property type="entry name" value="MFS_dom"/>
</dbReference>
<feature type="transmembrane region" description="Helical" evidence="9">
    <location>
        <begin position="322"/>
        <end position="343"/>
    </location>
</feature>
<dbReference type="GO" id="GO:0005886">
    <property type="term" value="C:plasma membrane"/>
    <property type="evidence" value="ECO:0007669"/>
    <property type="project" value="UniProtKB-SubCell"/>
</dbReference>
<dbReference type="InterPro" id="IPR005829">
    <property type="entry name" value="Sugar_transporter_CS"/>
</dbReference>
<evidence type="ECO:0000256" key="4">
    <source>
        <dbReference type="ARBA" id="ARBA00022475"/>
    </source>
</evidence>
<comment type="subcellular location">
    <subcellularLocation>
        <location evidence="1">Cell membrane</location>
        <topology evidence="1">Multi-pass membrane protein</topology>
    </subcellularLocation>
</comment>
<dbReference type="AlphaFoldDB" id="A4X374"/>
<evidence type="ECO:0000256" key="7">
    <source>
        <dbReference type="ARBA" id="ARBA00023136"/>
    </source>
</evidence>
<evidence type="ECO:0000313" key="12">
    <source>
        <dbReference type="Proteomes" id="UP000000235"/>
    </source>
</evidence>
<dbReference type="InterPro" id="IPR004638">
    <property type="entry name" value="EmrB-like"/>
</dbReference>
<keyword evidence="6 9" id="KW-1133">Transmembrane helix</keyword>
<evidence type="ECO:0000256" key="9">
    <source>
        <dbReference type="SAM" id="Phobius"/>
    </source>
</evidence>
<evidence type="ECO:0000256" key="1">
    <source>
        <dbReference type="ARBA" id="ARBA00004651"/>
    </source>
</evidence>
<feature type="transmembrane region" description="Helical" evidence="9">
    <location>
        <begin position="376"/>
        <end position="402"/>
    </location>
</feature>
<feature type="transmembrane region" description="Helical" evidence="9">
    <location>
        <begin position="78"/>
        <end position="96"/>
    </location>
</feature>
<proteinExistence type="inferred from homology"/>
<feature type="region of interest" description="Disordered" evidence="8">
    <location>
        <begin position="522"/>
        <end position="551"/>
    </location>
</feature>
<feature type="transmembrane region" description="Helical" evidence="9">
    <location>
        <begin position="423"/>
        <end position="446"/>
    </location>
</feature>
<keyword evidence="3" id="KW-0813">Transport</keyword>
<feature type="transmembrane region" description="Helical" evidence="9">
    <location>
        <begin position="500"/>
        <end position="519"/>
    </location>
</feature>
<feature type="transmembrane region" description="Helical" evidence="9">
    <location>
        <begin position="350"/>
        <end position="370"/>
    </location>
</feature>
<name>A4X374_SALTO</name>
<evidence type="ECO:0000256" key="2">
    <source>
        <dbReference type="ARBA" id="ARBA00008537"/>
    </source>
</evidence>
<evidence type="ECO:0000259" key="10">
    <source>
        <dbReference type="PROSITE" id="PS50850"/>
    </source>
</evidence>
<evidence type="ECO:0000256" key="6">
    <source>
        <dbReference type="ARBA" id="ARBA00022989"/>
    </source>
</evidence>
<accession>A4X374</accession>
<keyword evidence="7 9" id="KW-0472">Membrane</keyword>
<evidence type="ECO:0000313" key="11">
    <source>
        <dbReference type="EMBL" id="ABP53324.1"/>
    </source>
</evidence>
<sequence>MPEQGRGRWWGLLAISLGVATIIVDVTIVNVAVPAIIADLGVSSAGAQWVQEAYTLVFASLLLVVGRFADRAGRRRMFVVGVLVFVVASLLAASAGSGAELIGARVLQGLGGAMMLPTSLSLLNANFVGRERAIAFAVWGSTIGGAAALGPLLGGWLTTELSWRWAFGINLPIGVLVVVATLALVPESRDDRVERGIDLVGALLSVLGMTGVVFALIEGRTYGWWGLAKPITLFGLDWPAAISPVPVVGLAGLAALALLVTHQVRRNRLGRTALIDLSLFRIGSFRVGVTAAAIVSLGEFGLLFALPLWYQNVLGYSAFHTGLALLPLAVGSFLSSALGALLVKRWGTTRVVQLGVAAEIAGIAGLGLVVAPDTRWWAPLGLLFVYGVGVGLATAQLTGVSLREVPVRRSGQGSGVQSTARQVGSALGIAVLGTVLFAGLSGLLGARLADRSELDPTQREQVVTEVRESGGAAIAGLAADPRTAPIAEEAKAAFADATRYAAFTAAGFLLIGLIACARLPRDRPGAAEPAPTPQPAASPAGQTAEGLAAPG</sequence>
<dbReference type="PROSITE" id="PS50850">
    <property type="entry name" value="MFS"/>
    <property type="match status" value="1"/>
</dbReference>
<dbReference type="InterPro" id="IPR011701">
    <property type="entry name" value="MFS"/>
</dbReference>
<dbReference type="EMBL" id="CP000667">
    <property type="protein sequence ID" value="ABP53324.1"/>
    <property type="molecule type" value="Genomic_DNA"/>
</dbReference>
<feature type="transmembrane region" description="Helical" evidence="9">
    <location>
        <begin position="238"/>
        <end position="261"/>
    </location>
</feature>
<comment type="similarity">
    <text evidence="2">Belongs to the major facilitator superfamily. EmrB family.</text>
</comment>
<dbReference type="PANTHER" id="PTHR42718">
    <property type="entry name" value="MAJOR FACILITATOR SUPERFAMILY MULTIDRUG TRANSPORTER MFSC"/>
    <property type="match status" value="1"/>
</dbReference>
<reference evidence="12" key="1">
    <citation type="journal article" date="2007" name="Proc. Natl. Acad. Sci. U.S.A.">
        <title>Genome sequencing reveals complex secondary metabolome in the marine actinomycete Salinispora tropica.</title>
        <authorList>
            <person name="Udwary D.W."/>
            <person name="Zeigler L."/>
            <person name="Asolkar R.N."/>
            <person name="Singan V."/>
            <person name="Lapidus A."/>
            <person name="Fenical W."/>
            <person name="Jensen P.R."/>
            <person name="Moore B.S."/>
        </authorList>
    </citation>
    <scope>NUCLEOTIDE SEQUENCE [LARGE SCALE GENOMIC DNA]</scope>
    <source>
        <strain evidence="12">ATCC BAA-916 / DSM 44818 / CNB-440</strain>
    </source>
</reference>
<dbReference type="InterPro" id="IPR036259">
    <property type="entry name" value="MFS_trans_sf"/>
</dbReference>
<dbReference type="Proteomes" id="UP000000235">
    <property type="component" value="Chromosome"/>
</dbReference>
<dbReference type="HOGENOM" id="CLU_000960_28_2_11"/>
<feature type="transmembrane region" description="Helical" evidence="9">
    <location>
        <begin position="163"/>
        <end position="185"/>
    </location>
</feature>
<feature type="domain" description="Major facilitator superfamily (MFS) profile" evidence="10">
    <location>
        <begin position="11"/>
        <end position="524"/>
    </location>
</feature>
<keyword evidence="4" id="KW-1003">Cell membrane</keyword>
<dbReference type="Gene3D" id="1.20.1250.20">
    <property type="entry name" value="MFS general substrate transporter like domains"/>
    <property type="match status" value="1"/>
</dbReference>
<dbReference type="GO" id="GO:0022857">
    <property type="term" value="F:transmembrane transporter activity"/>
    <property type="evidence" value="ECO:0007669"/>
    <property type="project" value="InterPro"/>
</dbReference>
<feature type="transmembrane region" description="Helical" evidence="9">
    <location>
        <begin position="49"/>
        <end position="66"/>
    </location>
</feature>
<evidence type="ECO:0000256" key="8">
    <source>
        <dbReference type="SAM" id="MobiDB-lite"/>
    </source>
</evidence>
<protein>
    <submittedName>
        <fullName evidence="11">Drug resistance transporter, EmrB/QacA subfamily</fullName>
    </submittedName>
</protein>
<dbReference type="PANTHER" id="PTHR42718:SF9">
    <property type="entry name" value="MAJOR FACILITATOR SUPERFAMILY MULTIDRUG TRANSPORTER MFSC"/>
    <property type="match status" value="1"/>
</dbReference>
<dbReference type="Pfam" id="PF07690">
    <property type="entry name" value="MFS_1"/>
    <property type="match status" value="1"/>
</dbReference>
<feature type="transmembrane region" description="Helical" evidence="9">
    <location>
        <begin position="197"/>
        <end position="218"/>
    </location>
</feature>
<keyword evidence="12" id="KW-1185">Reference proteome</keyword>
<dbReference type="KEGG" id="stp:Strop_0847"/>
<organism evidence="11 12">
    <name type="scientific">Salinispora tropica (strain ATCC BAA-916 / DSM 44818 / JCM 13857 / NBRC 105044 / CNB-440)</name>
    <dbReference type="NCBI Taxonomy" id="369723"/>
    <lineage>
        <taxon>Bacteria</taxon>
        <taxon>Bacillati</taxon>
        <taxon>Actinomycetota</taxon>
        <taxon>Actinomycetes</taxon>
        <taxon>Micromonosporales</taxon>
        <taxon>Micromonosporaceae</taxon>
        <taxon>Salinispora</taxon>
    </lineage>
</organism>
<dbReference type="PROSITE" id="PS00216">
    <property type="entry name" value="SUGAR_TRANSPORT_1"/>
    <property type="match status" value="1"/>
</dbReference>
<feature type="transmembrane region" description="Helical" evidence="9">
    <location>
        <begin position="135"/>
        <end position="157"/>
    </location>
</feature>
<dbReference type="STRING" id="369723.Strop_0847"/>
<feature type="transmembrane region" description="Helical" evidence="9">
    <location>
        <begin position="12"/>
        <end position="37"/>
    </location>
</feature>
<gene>
    <name evidence="11" type="ordered locus">Strop_0847</name>
</gene>
<dbReference type="eggNOG" id="COG0477">
    <property type="taxonomic scope" value="Bacteria"/>
</dbReference>
<evidence type="ECO:0000256" key="5">
    <source>
        <dbReference type="ARBA" id="ARBA00022692"/>
    </source>
</evidence>
<feature type="transmembrane region" description="Helical" evidence="9">
    <location>
        <begin position="102"/>
        <end position="123"/>
    </location>
</feature>
<keyword evidence="5 9" id="KW-0812">Transmembrane</keyword>
<feature type="transmembrane region" description="Helical" evidence="9">
    <location>
        <begin position="287"/>
        <end position="310"/>
    </location>
</feature>
<dbReference type="PATRIC" id="fig|369723.5.peg.864"/>
<dbReference type="RefSeq" id="WP_011904758.1">
    <property type="nucleotide sequence ID" value="NC_009380.1"/>
</dbReference>
<dbReference type="NCBIfam" id="TIGR00711">
    <property type="entry name" value="efflux_EmrB"/>
    <property type="match status" value="1"/>
</dbReference>